<dbReference type="EMBL" id="CP069035">
    <property type="protein sequence ID" value="QRD02374.1"/>
    <property type="molecule type" value="Genomic_DNA"/>
</dbReference>
<accession>A0A7U2I5G2</accession>
<dbReference type="AlphaFoldDB" id="A0A7U2I5G2"/>
<feature type="region of interest" description="Disordered" evidence="1">
    <location>
        <begin position="1"/>
        <end position="37"/>
    </location>
</feature>
<name>A0A7U2I5G2_PHANO</name>
<keyword evidence="3" id="KW-1185">Reference proteome</keyword>
<evidence type="ECO:0000313" key="2">
    <source>
        <dbReference type="EMBL" id="QRD02374.1"/>
    </source>
</evidence>
<gene>
    <name evidence="2" type="ORF">JI435_440750</name>
</gene>
<reference evidence="3" key="1">
    <citation type="journal article" date="2021" name="BMC Genomics">
        <title>Chromosome-level genome assembly and manually-curated proteome of model necrotroph Parastagonospora nodorum Sn15 reveals a genome-wide trove of candidate effector homologs, and redundancy of virulence-related functions within an accessory chromosome.</title>
        <authorList>
            <person name="Bertazzoni S."/>
            <person name="Jones D.A.B."/>
            <person name="Phan H.T."/>
            <person name="Tan K.-C."/>
            <person name="Hane J.K."/>
        </authorList>
    </citation>
    <scope>NUCLEOTIDE SEQUENCE [LARGE SCALE GENOMIC DNA]</scope>
    <source>
        <strain evidence="3">SN15 / ATCC MYA-4574 / FGSC 10173)</strain>
    </source>
</reference>
<evidence type="ECO:0000313" key="3">
    <source>
        <dbReference type="Proteomes" id="UP000663193"/>
    </source>
</evidence>
<protein>
    <submittedName>
        <fullName evidence="2">Uncharacterized protein</fullName>
    </submittedName>
</protein>
<organism evidence="2 3">
    <name type="scientific">Phaeosphaeria nodorum (strain SN15 / ATCC MYA-4574 / FGSC 10173)</name>
    <name type="common">Glume blotch fungus</name>
    <name type="synonym">Parastagonospora nodorum</name>
    <dbReference type="NCBI Taxonomy" id="321614"/>
    <lineage>
        <taxon>Eukaryota</taxon>
        <taxon>Fungi</taxon>
        <taxon>Dikarya</taxon>
        <taxon>Ascomycota</taxon>
        <taxon>Pezizomycotina</taxon>
        <taxon>Dothideomycetes</taxon>
        <taxon>Pleosporomycetidae</taxon>
        <taxon>Pleosporales</taxon>
        <taxon>Pleosporineae</taxon>
        <taxon>Phaeosphaeriaceae</taxon>
        <taxon>Parastagonospora</taxon>
    </lineage>
</organism>
<dbReference type="Proteomes" id="UP000663193">
    <property type="component" value="Chromosome 13"/>
</dbReference>
<evidence type="ECO:0000256" key="1">
    <source>
        <dbReference type="SAM" id="MobiDB-lite"/>
    </source>
</evidence>
<proteinExistence type="predicted"/>
<dbReference type="VEuPathDB" id="FungiDB:JI435_440750"/>
<sequence length="121" mass="12555">MWAHAGTPQAAALSCTSPHAVQASDGSASGSDSRRVTEVKAVHSALPAIPRQSLSLRLGKSHVPHAPPGPTSLAAIHQGLVTLDGSPSMSGRAPRGDLLIAMHKTLVQSHPHKAVRQLVLY</sequence>